<feature type="compositionally biased region" description="Polar residues" evidence="2">
    <location>
        <begin position="237"/>
        <end position="249"/>
    </location>
</feature>
<reference evidence="3" key="1">
    <citation type="submission" date="2021-03" db="EMBL/GenBank/DDBJ databases">
        <authorList>
            <person name="Bekaert M."/>
        </authorList>
    </citation>
    <scope>NUCLEOTIDE SEQUENCE</scope>
</reference>
<feature type="compositionally biased region" description="Basic and acidic residues" evidence="2">
    <location>
        <begin position="165"/>
        <end position="180"/>
    </location>
</feature>
<feature type="compositionally biased region" description="Polar residues" evidence="2">
    <location>
        <begin position="197"/>
        <end position="214"/>
    </location>
</feature>
<protein>
    <submittedName>
        <fullName evidence="3">Uncharacterized protein</fullName>
    </submittedName>
</protein>
<feature type="region of interest" description="Disordered" evidence="2">
    <location>
        <begin position="530"/>
        <end position="562"/>
    </location>
</feature>
<gene>
    <name evidence="3" type="ORF">MEDL_67790</name>
</gene>
<feature type="coiled-coil region" evidence="1">
    <location>
        <begin position="327"/>
        <end position="372"/>
    </location>
</feature>
<evidence type="ECO:0000256" key="2">
    <source>
        <dbReference type="SAM" id="MobiDB-lite"/>
    </source>
</evidence>
<organism evidence="3 4">
    <name type="scientific">Mytilus edulis</name>
    <name type="common">Blue mussel</name>
    <dbReference type="NCBI Taxonomy" id="6550"/>
    <lineage>
        <taxon>Eukaryota</taxon>
        <taxon>Metazoa</taxon>
        <taxon>Spiralia</taxon>
        <taxon>Lophotrochozoa</taxon>
        <taxon>Mollusca</taxon>
        <taxon>Bivalvia</taxon>
        <taxon>Autobranchia</taxon>
        <taxon>Pteriomorphia</taxon>
        <taxon>Mytilida</taxon>
        <taxon>Mytiloidea</taxon>
        <taxon>Mytilidae</taxon>
        <taxon>Mytilinae</taxon>
        <taxon>Mytilus</taxon>
    </lineage>
</organism>
<feature type="compositionally biased region" description="Polar residues" evidence="2">
    <location>
        <begin position="441"/>
        <end position="454"/>
    </location>
</feature>
<dbReference type="PROSITE" id="PS51257">
    <property type="entry name" value="PROKAR_LIPOPROTEIN"/>
    <property type="match status" value="1"/>
</dbReference>
<comment type="caution">
    <text evidence="3">The sequence shown here is derived from an EMBL/GenBank/DDBJ whole genome shotgun (WGS) entry which is preliminary data.</text>
</comment>
<dbReference type="OrthoDB" id="6134526at2759"/>
<feature type="compositionally biased region" description="Basic residues" evidence="2">
    <location>
        <begin position="485"/>
        <end position="497"/>
    </location>
</feature>
<dbReference type="EMBL" id="CAJPWZ010003305">
    <property type="protein sequence ID" value="CAG2256443.1"/>
    <property type="molecule type" value="Genomic_DNA"/>
</dbReference>
<accession>A0A8S3VEW5</accession>
<dbReference type="AlphaFoldDB" id="A0A8S3VEW5"/>
<keyword evidence="4" id="KW-1185">Reference proteome</keyword>
<proteinExistence type="predicted"/>
<keyword evidence="1" id="KW-0175">Coiled coil</keyword>
<dbReference type="Proteomes" id="UP000683360">
    <property type="component" value="Unassembled WGS sequence"/>
</dbReference>
<evidence type="ECO:0000256" key="1">
    <source>
        <dbReference type="SAM" id="Coils"/>
    </source>
</evidence>
<feature type="region of interest" description="Disordered" evidence="2">
    <location>
        <begin position="426"/>
        <end position="510"/>
    </location>
</feature>
<evidence type="ECO:0000313" key="4">
    <source>
        <dbReference type="Proteomes" id="UP000683360"/>
    </source>
</evidence>
<sequence>MSRIKDIIVGITSTPATLLYPMSTSCETARSNTTNGFKVNTNSADGIYKFEILIEVECTTSTCGGQNCEICGLSTIEPTGMDSTLVITTTVPTETVSTSIMSSSSPTTLSTLYSTSFLLSTVTNERTTTSFNKSKMKHVMPVRKNEIENDQNNGYTPDDENSDAELSKENEEQNTRKSDEVSISSSVDNQENDNQEIDSNSKSNSHNADIQSCKSIEDEDIGTSNEVKKNGAMINSHDVSGNDVPSSDNGDIALKAQFNGEEISSHQEISKNDIENINQAIVETFMHGKMSEMRRDLTEHTNNNINQVREEVMTFQHDITEKMAQQSNEFKEEINKTTEDSEKAERKRQRKMQKLRNQIQECNERLRMFEDRSDEYIPNQKLLEEELEASGGKHDVASSEIIENNKEIQSLRDEMNRLSENLTQQISQQRGVISGPDTPLVTRTQPITESSPHSNDLLRSKTANDDALNSRHSGPLAPDQYSELKKKRKKKKKRRTPSIRFPGDGNGTVHIQHEDNTIAVEQIGPMEVQQTNRGIRLTGGNVEIDIKSPRKKKSSPQKDQSN</sequence>
<feature type="region of interest" description="Disordered" evidence="2">
    <location>
        <begin position="132"/>
        <end position="251"/>
    </location>
</feature>
<evidence type="ECO:0000313" key="3">
    <source>
        <dbReference type="EMBL" id="CAG2256443.1"/>
    </source>
</evidence>
<name>A0A8S3VEW5_MYTED</name>